<evidence type="ECO:0000313" key="2">
    <source>
        <dbReference type="Proteomes" id="UP000288212"/>
    </source>
</evidence>
<accession>A0A432VPD6</accession>
<comment type="caution">
    <text evidence="1">The sequence shown here is derived from an EMBL/GenBank/DDBJ whole genome shotgun (WGS) entry which is preliminary data.</text>
</comment>
<organism evidence="1 2">
    <name type="scientific">Aliidiomarina haloalkalitolerans</name>
    <dbReference type="NCBI Taxonomy" id="859059"/>
    <lineage>
        <taxon>Bacteria</taxon>
        <taxon>Pseudomonadati</taxon>
        <taxon>Pseudomonadota</taxon>
        <taxon>Gammaproteobacteria</taxon>
        <taxon>Alteromonadales</taxon>
        <taxon>Idiomarinaceae</taxon>
        <taxon>Aliidiomarina</taxon>
    </lineage>
</organism>
<dbReference type="Pfam" id="PF13481">
    <property type="entry name" value="AAA_25"/>
    <property type="match status" value="1"/>
</dbReference>
<dbReference type="Gene3D" id="3.40.50.300">
    <property type="entry name" value="P-loop containing nucleotide triphosphate hydrolases"/>
    <property type="match status" value="1"/>
</dbReference>
<dbReference type="Proteomes" id="UP000288212">
    <property type="component" value="Unassembled WGS sequence"/>
</dbReference>
<dbReference type="InterPro" id="IPR027417">
    <property type="entry name" value="P-loop_NTPase"/>
</dbReference>
<reference evidence="1 2" key="1">
    <citation type="journal article" date="2011" name="Front. Microbiol.">
        <title>Genomic signatures of strain selection and enhancement in Bacillus atrophaeus var. globigii, a historical biowarfare simulant.</title>
        <authorList>
            <person name="Gibbons H.S."/>
            <person name="Broomall S.M."/>
            <person name="McNew L.A."/>
            <person name="Daligault H."/>
            <person name="Chapman C."/>
            <person name="Bruce D."/>
            <person name="Karavis M."/>
            <person name="Krepps M."/>
            <person name="McGregor P.A."/>
            <person name="Hong C."/>
            <person name="Park K.H."/>
            <person name="Akmal A."/>
            <person name="Feldman A."/>
            <person name="Lin J.S."/>
            <person name="Chang W.E."/>
            <person name="Higgs B.W."/>
            <person name="Demirev P."/>
            <person name="Lindquist J."/>
            <person name="Liem A."/>
            <person name="Fochler E."/>
            <person name="Read T.D."/>
            <person name="Tapia R."/>
            <person name="Johnson S."/>
            <person name="Bishop-Lilly K.A."/>
            <person name="Detter C."/>
            <person name="Han C."/>
            <person name="Sozhamannan S."/>
            <person name="Rosenzweig C.N."/>
            <person name="Skowronski E.W."/>
        </authorList>
    </citation>
    <scope>NUCLEOTIDE SEQUENCE [LARGE SCALE GENOMIC DNA]</scope>
    <source>
        <strain evidence="1 2">AK5</strain>
    </source>
</reference>
<dbReference type="RefSeq" id="WP_126794718.1">
    <property type="nucleotide sequence ID" value="NZ_PIPI01000016.1"/>
</dbReference>
<gene>
    <name evidence="1" type="ORF">CWE06_12280</name>
</gene>
<dbReference type="AlphaFoldDB" id="A0A432VPD6"/>
<proteinExistence type="predicted"/>
<name>A0A432VPD6_9GAMM</name>
<protein>
    <recommendedName>
        <fullName evidence="3">AAA family ATPase</fullName>
    </recommendedName>
</protein>
<sequence length="343" mass="37813">MSKINLIPITNIMNQHFATNWLVASYFEKESVCMVFGEPASYKSFLVMDIAFCIATGNDWCGNAVSKGHVLYIAGEGHRGIQRRFTALEGKYGCKVSDIVISDKPASLMDSTAVNDILDAIDAAGVEPELIVIDTLHRNFGGGDENSSRDFGVFMRHIDEIKSITKATIIVVHHTGHADKGHSRGSSAIRASMDAEYQLKIKGNGVELRCLKMKEFEQPQNMSFSLRKVDVNVPTGLETSAYIEQVTDSKLANKSTNTQIVLQALSDAIAAKGSAIPINQTNQRPELTQKRWVDVGEWRSQSYSALSSSIQNPPSQQQAFNRARNQLIKDGKIEEINGFVVML</sequence>
<dbReference type="EMBL" id="PIPI01000016">
    <property type="protein sequence ID" value="RUO17993.1"/>
    <property type="molecule type" value="Genomic_DNA"/>
</dbReference>
<dbReference type="OrthoDB" id="784829at2"/>
<evidence type="ECO:0000313" key="1">
    <source>
        <dbReference type="EMBL" id="RUO17993.1"/>
    </source>
</evidence>
<evidence type="ECO:0008006" key="3">
    <source>
        <dbReference type="Google" id="ProtNLM"/>
    </source>
</evidence>
<dbReference type="SUPFAM" id="SSF52540">
    <property type="entry name" value="P-loop containing nucleoside triphosphate hydrolases"/>
    <property type="match status" value="1"/>
</dbReference>
<keyword evidence="2" id="KW-1185">Reference proteome</keyword>